<comment type="cofactor">
    <cofactor evidence="1">
        <name>Mg(2+)</name>
        <dbReference type="ChEBI" id="CHEBI:18420"/>
    </cofactor>
</comment>
<dbReference type="GO" id="GO:0052621">
    <property type="term" value="F:diguanylate cyclase activity"/>
    <property type="evidence" value="ECO:0007669"/>
    <property type="project" value="UniProtKB-EC"/>
</dbReference>
<keyword evidence="4" id="KW-0472">Membrane</keyword>
<comment type="catalytic activity">
    <reaction evidence="3">
        <text>2 GTP = 3',3'-c-di-GMP + 2 diphosphate</text>
        <dbReference type="Rhea" id="RHEA:24898"/>
        <dbReference type="ChEBI" id="CHEBI:33019"/>
        <dbReference type="ChEBI" id="CHEBI:37565"/>
        <dbReference type="ChEBI" id="CHEBI:58805"/>
        <dbReference type="EC" id="2.7.7.65"/>
    </reaction>
</comment>
<evidence type="ECO:0000256" key="5">
    <source>
        <dbReference type="SAM" id="SignalP"/>
    </source>
</evidence>
<dbReference type="InterPro" id="IPR000160">
    <property type="entry name" value="GGDEF_dom"/>
</dbReference>
<dbReference type="Gene3D" id="1.25.40.10">
    <property type="entry name" value="Tetratricopeptide repeat domain"/>
    <property type="match status" value="1"/>
</dbReference>
<dbReference type="AlphaFoldDB" id="A0A346NR71"/>
<keyword evidence="4" id="KW-1133">Transmembrane helix</keyword>
<keyword evidence="4" id="KW-0812">Transmembrane</keyword>
<evidence type="ECO:0000256" key="2">
    <source>
        <dbReference type="ARBA" id="ARBA00012528"/>
    </source>
</evidence>
<dbReference type="GO" id="GO:1902201">
    <property type="term" value="P:negative regulation of bacterial-type flagellum-dependent cell motility"/>
    <property type="evidence" value="ECO:0007669"/>
    <property type="project" value="TreeGrafter"/>
</dbReference>
<evidence type="ECO:0000313" key="7">
    <source>
        <dbReference type="EMBL" id="AXR08028.1"/>
    </source>
</evidence>
<dbReference type="RefSeq" id="WP_117318252.1">
    <property type="nucleotide sequence ID" value="NZ_CP031769.1"/>
</dbReference>
<dbReference type="GO" id="GO:0043709">
    <property type="term" value="P:cell adhesion involved in single-species biofilm formation"/>
    <property type="evidence" value="ECO:0007669"/>
    <property type="project" value="TreeGrafter"/>
</dbReference>
<dbReference type="PANTHER" id="PTHR45138">
    <property type="entry name" value="REGULATORY COMPONENTS OF SENSORY TRANSDUCTION SYSTEM"/>
    <property type="match status" value="1"/>
</dbReference>
<dbReference type="PANTHER" id="PTHR45138:SF9">
    <property type="entry name" value="DIGUANYLATE CYCLASE DGCM-RELATED"/>
    <property type="match status" value="1"/>
</dbReference>
<dbReference type="CDD" id="cd01949">
    <property type="entry name" value="GGDEF"/>
    <property type="match status" value="1"/>
</dbReference>
<feature type="chain" id="PRO_5016923715" description="diguanylate cyclase" evidence="5">
    <location>
        <begin position="20"/>
        <end position="612"/>
    </location>
</feature>
<dbReference type="Proteomes" id="UP000262073">
    <property type="component" value="Chromosome"/>
</dbReference>
<protein>
    <recommendedName>
        <fullName evidence="2">diguanylate cyclase</fullName>
        <ecNumber evidence="2">2.7.7.65</ecNumber>
    </recommendedName>
</protein>
<organism evidence="7 8">
    <name type="scientific">Salinimonas sediminis</name>
    <dbReference type="NCBI Taxonomy" id="2303538"/>
    <lineage>
        <taxon>Bacteria</taxon>
        <taxon>Pseudomonadati</taxon>
        <taxon>Pseudomonadota</taxon>
        <taxon>Gammaproteobacteria</taxon>
        <taxon>Alteromonadales</taxon>
        <taxon>Alteromonadaceae</taxon>
        <taxon>Alteromonas/Salinimonas group</taxon>
        <taxon>Salinimonas</taxon>
    </lineage>
</organism>
<dbReference type="EMBL" id="CP031769">
    <property type="protein sequence ID" value="AXR08028.1"/>
    <property type="molecule type" value="Genomic_DNA"/>
</dbReference>
<dbReference type="Gene3D" id="3.30.70.270">
    <property type="match status" value="1"/>
</dbReference>
<dbReference type="PROSITE" id="PS50887">
    <property type="entry name" value="GGDEF"/>
    <property type="match status" value="1"/>
</dbReference>
<reference evidence="7 8" key="1">
    <citation type="submission" date="2018-08" db="EMBL/GenBank/DDBJ databases">
        <title>Salinimonas sediminis sp. nov., a piezophilic bacterium isolated from a deep-sea sediment sample from the New Britain Trench.</title>
        <authorList>
            <person name="Cao J."/>
        </authorList>
    </citation>
    <scope>NUCLEOTIDE SEQUENCE [LARGE SCALE GENOMIC DNA]</scope>
    <source>
        <strain evidence="7 8">N102</strain>
    </source>
</reference>
<dbReference type="InterPro" id="IPR050469">
    <property type="entry name" value="Diguanylate_Cyclase"/>
</dbReference>
<dbReference type="Pfam" id="PF00990">
    <property type="entry name" value="GGDEF"/>
    <property type="match status" value="1"/>
</dbReference>
<dbReference type="EC" id="2.7.7.65" evidence="2"/>
<feature type="transmembrane region" description="Helical" evidence="4">
    <location>
        <begin position="409"/>
        <end position="431"/>
    </location>
</feature>
<dbReference type="NCBIfam" id="TIGR00254">
    <property type="entry name" value="GGDEF"/>
    <property type="match status" value="1"/>
</dbReference>
<dbReference type="InterPro" id="IPR043128">
    <property type="entry name" value="Rev_trsase/Diguanyl_cyclase"/>
</dbReference>
<evidence type="ECO:0000256" key="3">
    <source>
        <dbReference type="ARBA" id="ARBA00034247"/>
    </source>
</evidence>
<dbReference type="InterPro" id="IPR029787">
    <property type="entry name" value="Nucleotide_cyclase"/>
</dbReference>
<dbReference type="SUPFAM" id="SSF48452">
    <property type="entry name" value="TPR-like"/>
    <property type="match status" value="1"/>
</dbReference>
<evidence type="ECO:0000256" key="4">
    <source>
        <dbReference type="SAM" id="Phobius"/>
    </source>
</evidence>
<dbReference type="FunFam" id="3.30.70.270:FF:000001">
    <property type="entry name" value="Diguanylate cyclase domain protein"/>
    <property type="match status" value="1"/>
</dbReference>
<dbReference type="SUPFAM" id="SSF55073">
    <property type="entry name" value="Nucleotide cyclase"/>
    <property type="match status" value="1"/>
</dbReference>
<gene>
    <name evidence="7" type="ORF">D0Y50_17725</name>
</gene>
<dbReference type="SMART" id="SM00267">
    <property type="entry name" value="GGDEF"/>
    <property type="match status" value="1"/>
</dbReference>
<dbReference type="OrthoDB" id="6377654at2"/>
<keyword evidence="5" id="KW-0732">Signal</keyword>
<dbReference type="KEGG" id="salm:D0Y50_17725"/>
<keyword evidence="8" id="KW-1185">Reference proteome</keyword>
<name>A0A346NR71_9ALTE</name>
<evidence type="ECO:0000259" key="6">
    <source>
        <dbReference type="PROSITE" id="PS50887"/>
    </source>
</evidence>
<feature type="domain" description="GGDEF" evidence="6">
    <location>
        <begin position="471"/>
        <end position="603"/>
    </location>
</feature>
<dbReference type="GO" id="GO:0005886">
    <property type="term" value="C:plasma membrane"/>
    <property type="evidence" value="ECO:0007669"/>
    <property type="project" value="TreeGrafter"/>
</dbReference>
<proteinExistence type="predicted"/>
<dbReference type="InterPro" id="IPR011990">
    <property type="entry name" value="TPR-like_helical_dom_sf"/>
</dbReference>
<evidence type="ECO:0000313" key="8">
    <source>
        <dbReference type="Proteomes" id="UP000262073"/>
    </source>
</evidence>
<accession>A0A346NR71</accession>
<sequence>MYKFICFLCLFLSAWCTHASVLEAYQLERQRLLQVPYEQRLAALHKHSFDLTTPLGRYFYNTVHTNTIKDIPYFKLSQADIASLREDYPQVYYEREVFETWFSTLDSEQKIQQLRQIKIMARDKSWPRIERWATSILIEVLQSNGFYLSAILEMQDVIPHAPHIEKMETMYDYPLIAAYMDMSRSLYWLGDYAGALEYCRKYTQYLQNDPQVAEEGLICQIAASLKLADFDTVFGLIRQLSLLADTSGLKQTRVAALLYTALAYREQEFYSLTLNYANDALSLLQNSAANTPGSLYTVYLLLTSAHIGLGNTDLALHNYALMQKSRTPVQQGIRYDIDATLAQARIASLQQNFSTAQEHYERVISLYKQQHGQGFSASHLNDITRRLDSQQLSYLQVEARLHQAQSEKMTLLAIFSSFFALVAGILLWRLFRHKKQIESFSRIDSLTGISNRWYALDSIKTRLTTMNRVEDVVCVAILDIDHFKSINDQFGHQAGDAVLTLFAKICKYQFRQDDVFGRYGGEEFVLLLNQSKLEQGVAKIAELRNMIAAQDLTESGAQGSLRFSCGLVEVSGKADISTVLAHCDSLLYTAKRNGRNQTSASIYGQTYTRPEV</sequence>
<evidence type="ECO:0000256" key="1">
    <source>
        <dbReference type="ARBA" id="ARBA00001946"/>
    </source>
</evidence>
<feature type="signal peptide" evidence="5">
    <location>
        <begin position="1"/>
        <end position="19"/>
    </location>
</feature>